<dbReference type="Gene3D" id="3.30.420.10">
    <property type="entry name" value="Ribonuclease H-like superfamily/Ribonuclease H"/>
    <property type="match status" value="1"/>
</dbReference>
<proteinExistence type="predicted"/>
<accession>A0ABQ8SH54</accession>
<sequence>MWIWRRMARVKWTDRVRNEAVLGKVGEERMMLKLIRKRKRNWLADLYRHWGWEVLFHLPYSPDLSPCGYDFIPKMKDRSLGNINRTGTATEILRLPHRWKRVVDNTVINHDQENYEKSQSDWPATGLELWTTRIRI</sequence>
<protein>
    <submittedName>
        <fullName evidence="1">Uncharacterized protein</fullName>
    </submittedName>
</protein>
<evidence type="ECO:0000313" key="1">
    <source>
        <dbReference type="EMBL" id="KAJ4433469.1"/>
    </source>
</evidence>
<evidence type="ECO:0000313" key="2">
    <source>
        <dbReference type="Proteomes" id="UP001148838"/>
    </source>
</evidence>
<reference evidence="1 2" key="1">
    <citation type="journal article" date="2022" name="Allergy">
        <title>Genome assembly and annotation of Periplaneta americana reveal a comprehensive cockroach allergen profile.</title>
        <authorList>
            <person name="Wang L."/>
            <person name="Xiong Q."/>
            <person name="Saelim N."/>
            <person name="Wang L."/>
            <person name="Nong W."/>
            <person name="Wan A.T."/>
            <person name="Shi M."/>
            <person name="Liu X."/>
            <person name="Cao Q."/>
            <person name="Hui J.H.L."/>
            <person name="Sookrung N."/>
            <person name="Leung T.F."/>
            <person name="Tungtrongchitr A."/>
            <person name="Tsui S.K.W."/>
        </authorList>
    </citation>
    <scope>NUCLEOTIDE SEQUENCE [LARGE SCALE GENOMIC DNA]</scope>
    <source>
        <strain evidence="1">PWHHKU_190912</strain>
    </source>
</reference>
<organism evidence="1 2">
    <name type="scientific">Periplaneta americana</name>
    <name type="common">American cockroach</name>
    <name type="synonym">Blatta americana</name>
    <dbReference type="NCBI Taxonomy" id="6978"/>
    <lineage>
        <taxon>Eukaryota</taxon>
        <taxon>Metazoa</taxon>
        <taxon>Ecdysozoa</taxon>
        <taxon>Arthropoda</taxon>
        <taxon>Hexapoda</taxon>
        <taxon>Insecta</taxon>
        <taxon>Pterygota</taxon>
        <taxon>Neoptera</taxon>
        <taxon>Polyneoptera</taxon>
        <taxon>Dictyoptera</taxon>
        <taxon>Blattodea</taxon>
        <taxon>Blattoidea</taxon>
        <taxon>Blattidae</taxon>
        <taxon>Blattinae</taxon>
        <taxon>Periplaneta</taxon>
    </lineage>
</organism>
<gene>
    <name evidence="1" type="ORF">ANN_15772</name>
</gene>
<dbReference type="InterPro" id="IPR036397">
    <property type="entry name" value="RNaseH_sf"/>
</dbReference>
<comment type="caution">
    <text evidence="1">The sequence shown here is derived from an EMBL/GenBank/DDBJ whole genome shotgun (WGS) entry which is preliminary data.</text>
</comment>
<dbReference type="Proteomes" id="UP001148838">
    <property type="component" value="Unassembled WGS sequence"/>
</dbReference>
<dbReference type="EMBL" id="JAJSOF020000027">
    <property type="protein sequence ID" value="KAJ4433469.1"/>
    <property type="molecule type" value="Genomic_DNA"/>
</dbReference>
<name>A0ABQ8SH54_PERAM</name>
<keyword evidence="2" id="KW-1185">Reference proteome</keyword>